<organism evidence="2 3">
    <name type="scientific">Basidiobolus ranarum</name>
    <dbReference type="NCBI Taxonomy" id="34480"/>
    <lineage>
        <taxon>Eukaryota</taxon>
        <taxon>Fungi</taxon>
        <taxon>Fungi incertae sedis</taxon>
        <taxon>Zoopagomycota</taxon>
        <taxon>Entomophthoromycotina</taxon>
        <taxon>Basidiobolomycetes</taxon>
        <taxon>Basidiobolales</taxon>
        <taxon>Basidiobolaceae</taxon>
        <taxon>Basidiobolus</taxon>
    </lineage>
</organism>
<sequence length="445" mass="49486">MRWLAFFPLIAVANCGVFEGLRCANLTDESYLLLDSTPIPMKCNSAKPLVSRSVKLQTEFEKGFQLPYDKCIRNVLESRFESNPNKLQEYWTQKPMAYDRNLHDLVVLAVANWDRNKPLTIRLGDKLYRDIKPWHMVPTNSGPAGLWYRWNGYIFIITEKSNYGNIALQSVDDGQGLILDGVGVFDELTEDSKNAKFYLHRINGNLVQEMPYFKERNNGVNLKEAININYMLLATCSSDKKTKFGCYGNAVKKLDIPIDTEATEVAIPRDGRFKIAFLDSPTVGCGAGSEPYENTCDKDLEFDADPLKWRFLNHGGNILNADFYWWDENKFMQVLDCSVNLQSASISPASIAMILGGIISTIGFFATGNIPAGVVSAIGVAGTIASVSGLISMADSSGIQGSIRDLAMDGTAIVLKKWKESLHAAENRKWLKHILPIADALGDLN</sequence>
<gene>
    <name evidence="2" type="ORF">K7432_015727</name>
</gene>
<keyword evidence="1" id="KW-0732">Signal</keyword>
<proteinExistence type="predicted"/>
<evidence type="ECO:0000313" key="3">
    <source>
        <dbReference type="Proteomes" id="UP001479436"/>
    </source>
</evidence>
<comment type="caution">
    <text evidence="2">The sequence shown here is derived from an EMBL/GenBank/DDBJ whole genome shotgun (WGS) entry which is preliminary data.</text>
</comment>
<accession>A0ABR2VMM9</accession>
<feature type="chain" id="PRO_5045325269" evidence="1">
    <location>
        <begin position="16"/>
        <end position="445"/>
    </location>
</feature>
<feature type="signal peptide" evidence="1">
    <location>
        <begin position="1"/>
        <end position="15"/>
    </location>
</feature>
<evidence type="ECO:0000313" key="2">
    <source>
        <dbReference type="EMBL" id="KAK9681165.1"/>
    </source>
</evidence>
<dbReference type="EMBL" id="JASJQH010009117">
    <property type="protein sequence ID" value="KAK9681165.1"/>
    <property type="molecule type" value="Genomic_DNA"/>
</dbReference>
<dbReference type="Proteomes" id="UP001479436">
    <property type="component" value="Unassembled WGS sequence"/>
</dbReference>
<reference evidence="2 3" key="1">
    <citation type="submission" date="2023-04" db="EMBL/GenBank/DDBJ databases">
        <title>Genome of Basidiobolus ranarum AG-B5.</title>
        <authorList>
            <person name="Stajich J.E."/>
            <person name="Carter-House D."/>
            <person name="Gryganskyi A."/>
        </authorList>
    </citation>
    <scope>NUCLEOTIDE SEQUENCE [LARGE SCALE GENOMIC DNA]</scope>
    <source>
        <strain evidence="2 3">AG-B5</strain>
    </source>
</reference>
<keyword evidence="3" id="KW-1185">Reference proteome</keyword>
<protein>
    <submittedName>
        <fullName evidence="2">Uncharacterized protein</fullName>
    </submittedName>
</protein>
<name>A0ABR2VMM9_9FUNG</name>
<evidence type="ECO:0000256" key="1">
    <source>
        <dbReference type="SAM" id="SignalP"/>
    </source>
</evidence>